<dbReference type="GO" id="GO:0016020">
    <property type="term" value="C:membrane"/>
    <property type="evidence" value="ECO:0007669"/>
    <property type="project" value="UniProtKB-SubCell"/>
</dbReference>
<keyword evidence="7" id="KW-0472">Membrane</keyword>
<gene>
    <name evidence="10" type="ORF">EGW08_002557</name>
</gene>
<dbReference type="InterPro" id="IPR008166">
    <property type="entry name" value="Glyco_transf_92"/>
</dbReference>
<evidence type="ECO:0000256" key="7">
    <source>
        <dbReference type="ARBA" id="ARBA00023136"/>
    </source>
</evidence>
<dbReference type="EMBL" id="RQTK01000049">
    <property type="protein sequence ID" value="RUS89739.1"/>
    <property type="molecule type" value="Genomic_DNA"/>
</dbReference>
<keyword evidence="5" id="KW-0812">Transmembrane</keyword>
<dbReference type="AlphaFoldDB" id="A0A3S0ZZ88"/>
<evidence type="ECO:0000256" key="3">
    <source>
        <dbReference type="ARBA" id="ARBA00022676"/>
    </source>
</evidence>
<evidence type="ECO:0000256" key="4">
    <source>
        <dbReference type="ARBA" id="ARBA00022679"/>
    </source>
</evidence>
<feature type="region of interest" description="Disordered" evidence="9">
    <location>
        <begin position="208"/>
        <end position="230"/>
    </location>
</feature>
<keyword evidence="4 8" id="KW-0808">Transferase</keyword>
<evidence type="ECO:0000256" key="6">
    <source>
        <dbReference type="ARBA" id="ARBA00022989"/>
    </source>
</evidence>
<evidence type="ECO:0000256" key="1">
    <source>
        <dbReference type="ARBA" id="ARBA00004167"/>
    </source>
</evidence>
<comment type="subcellular location">
    <subcellularLocation>
        <location evidence="1">Membrane</location>
        <topology evidence="1">Single-pass membrane protein</topology>
    </subcellularLocation>
</comment>
<evidence type="ECO:0000313" key="11">
    <source>
        <dbReference type="Proteomes" id="UP000271974"/>
    </source>
</evidence>
<proteinExistence type="inferred from homology"/>
<name>A0A3S0ZZ88_ELYCH</name>
<keyword evidence="11" id="KW-1185">Reference proteome</keyword>
<evidence type="ECO:0000256" key="2">
    <source>
        <dbReference type="ARBA" id="ARBA00007647"/>
    </source>
</evidence>
<comment type="caution">
    <text evidence="10">The sequence shown here is derived from an EMBL/GenBank/DDBJ whole genome shotgun (WGS) entry which is preliminary data.</text>
</comment>
<dbReference type="OrthoDB" id="6232146at2759"/>
<evidence type="ECO:0000313" key="10">
    <source>
        <dbReference type="EMBL" id="RUS89739.1"/>
    </source>
</evidence>
<evidence type="ECO:0000256" key="5">
    <source>
        <dbReference type="ARBA" id="ARBA00022692"/>
    </source>
</evidence>
<reference evidence="10 11" key="1">
    <citation type="submission" date="2019-01" db="EMBL/GenBank/DDBJ databases">
        <title>A draft genome assembly of the solar-powered sea slug Elysia chlorotica.</title>
        <authorList>
            <person name="Cai H."/>
            <person name="Li Q."/>
            <person name="Fang X."/>
            <person name="Li J."/>
            <person name="Curtis N.E."/>
            <person name="Altenburger A."/>
            <person name="Shibata T."/>
            <person name="Feng M."/>
            <person name="Maeda T."/>
            <person name="Schwartz J.A."/>
            <person name="Shigenobu S."/>
            <person name="Lundholm N."/>
            <person name="Nishiyama T."/>
            <person name="Yang H."/>
            <person name="Hasebe M."/>
            <person name="Li S."/>
            <person name="Pierce S.K."/>
            <person name="Wang J."/>
        </authorList>
    </citation>
    <scope>NUCLEOTIDE SEQUENCE [LARGE SCALE GENOMIC DNA]</scope>
    <source>
        <strain evidence="10">EC2010</strain>
        <tissue evidence="10">Whole organism of an adult</tissue>
    </source>
</reference>
<keyword evidence="3 8" id="KW-0328">Glycosyltransferase</keyword>
<protein>
    <recommendedName>
        <fullName evidence="8">Glycosyltransferase family 92 protein</fullName>
        <ecNumber evidence="8">2.4.1.-</ecNumber>
    </recommendedName>
</protein>
<dbReference type="EC" id="2.4.1.-" evidence="8"/>
<dbReference type="Proteomes" id="UP000271974">
    <property type="component" value="Unassembled WGS sequence"/>
</dbReference>
<dbReference type="PANTHER" id="PTHR21461">
    <property type="entry name" value="GLYCOSYLTRANSFERASE FAMILY 92 PROTEIN"/>
    <property type="match status" value="1"/>
</dbReference>
<sequence length="533" mass="60609">MTRNLKTTVIETSFSRLKRLTQADSITFRISADEISHRFLPVEISRQTFYVYSAFHVEGGIRIIALKKRNEAITRLYCAVWYNCNDPTEAKSGKDVTVVAASVRNLHDHHGLDYTAAFILCPLKQPTSSDADTYPPSMLQKTQIQDTPLRVSLIDEGEQELATLVELPIETDEIVCRGKNENKRDASAINEKLDIGKVTKNLDLAKTPKNPDFVKTPKNPDFAKTTKNPDGAKITVKPSVTETTEISPDGKVRTCFRERVEFTVCSSVLHSMFSRSESLVETVEMSRLLGAGRVVFYNASISADVNQVLGLYAQDWSEGREALEVVVLPWDLPKLLSPDKLYQFGKMAAINDCLHRYRNSSRYIVFSDLDEFIMPIKFSSWSELIAQVNRAQPGTSEYLFQRTIFRRQRPSLTKDFHATAEEYNPAILGVTQREDYIFPQKIRSRMIVDPVAAKEIGLHFAWRILGKSYNVSTEDGLVHDYKETTLNGNIVIPNELSRRNTRVTDMYVANRFGLSLATRLKTIWSRLKREQFV</sequence>
<dbReference type="PANTHER" id="PTHR21461:SF69">
    <property type="entry name" value="GLYCOSYLTRANSFERASE FAMILY 92 PROTEIN"/>
    <property type="match status" value="1"/>
</dbReference>
<evidence type="ECO:0000256" key="9">
    <source>
        <dbReference type="SAM" id="MobiDB-lite"/>
    </source>
</evidence>
<dbReference type="Pfam" id="PF01697">
    <property type="entry name" value="Glyco_transf_92"/>
    <property type="match status" value="1"/>
</dbReference>
<accession>A0A3S0ZZ88</accession>
<dbReference type="GO" id="GO:0005737">
    <property type="term" value="C:cytoplasm"/>
    <property type="evidence" value="ECO:0007669"/>
    <property type="project" value="TreeGrafter"/>
</dbReference>
<evidence type="ECO:0000256" key="8">
    <source>
        <dbReference type="RuleBase" id="RU366017"/>
    </source>
</evidence>
<organism evidence="10 11">
    <name type="scientific">Elysia chlorotica</name>
    <name type="common">Eastern emerald elysia</name>
    <name type="synonym">Sea slug</name>
    <dbReference type="NCBI Taxonomy" id="188477"/>
    <lineage>
        <taxon>Eukaryota</taxon>
        <taxon>Metazoa</taxon>
        <taxon>Spiralia</taxon>
        <taxon>Lophotrochozoa</taxon>
        <taxon>Mollusca</taxon>
        <taxon>Gastropoda</taxon>
        <taxon>Heterobranchia</taxon>
        <taxon>Euthyneura</taxon>
        <taxon>Panpulmonata</taxon>
        <taxon>Sacoglossa</taxon>
        <taxon>Placobranchoidea</taxon>
        <taxon>Plakobranchidae</taxon>
        <taxon>Elysia</taxon>
    </lineage>
</organism>
<keyword evidence="6" id="KW-1133">Transmembrane helix</keyword>
<dbReference type="GO" id="GO:0016757">
    <property type="term" value="F:glycosyltransferase activity"/>
    <property type="evidence" value="ECO:0007669"/>
    <property type="project" value="UniProtKB-UniRule"/>
</dbReference>
<comment type="similarity">
    <text evidence="2 8">Belongs to the glycosyltransferase 92 family.</text>
</comment>